<evidence type="ECO:0000259" key="1">
    <source>
        <dbReference type="Pfam" id="PF00196"/>
    </source>
</evidence>
<protein>
    <submittedName>
        <fullName evidence="2">Fumarate hydratase</fullName>
    </submittedName>
</protein>
<dbReference type="Gene3D" id="1.10.10.10">
    <property type="entry name" value="Winged helix-like DNA-binding domain superfamily/Winged helix DNA-binding domain"/>
    <property type="match status" value="1"/>
</dbReference>
<name>A0ABR9AP76_9BACT</name>
<keyword evidence="3" id="KW-1185">Reference proteome</keyword>
<dbReference type="SUPFAM" id="SSF55073">
    <property type="entry name" value="Nucleotide cyclase"/>
    <property type="match status" value="1"/>
</dbReference>
<reference evidence="2 3" key="1">
    <citation type="submission" date="2020-09" db="EMBL/GenBank/DDBJ databases">
        <title>Echinicola sp. CAU 1574 isolated from sand of Sido Beach.</title>
        <authorList>
            <person name="Kim W."/>
        </authorList>
    </citation>
    <scope>NUCLEOTIDE SEQUENCE [LARGE SCALE GENOMIC DNA]</scope>
    <source>
        <strain evidence="2 3">CAU 1574</strain>
    </source>
</reference>
<gene>
    <name evidence="2" type="ORF">IFO69_17730</name>
</gene>
<dbReference type="SUPFAM" id="SSF46894">
    <property type="entry name" value="C-terminal effector domain of the bipartite response regulators"/>
    <property type="match status" value="1"/>
</dbReference>
<proteinExistence type="predicted"/>
<dbReference type="EMBL" id="JACYTQ010000007">
    <property type="protein sequence ID" value="MBD8490598.1"/>
    <property type="molecule type" value="Genomic_DNA"/>
</dbReference>
<evidence type="ECO:0000313" key="2">
    <source>
        <dbReference type="EMBL" id="MBD8490598.1"/>
    </source>
</evidence>
<dbReference type="RefSeq" id="WP_192011471.1">
    <property type="nucleotide sequence ID" value="NZ_JACYTQ010000007.1"/>
</dbReference>
<feature type="domain" description="HTH luxR-type" evidence="1">
    <location>
        <begin position="175"/>
        <end position="212"/>
    </location>
</feature>
<dbReference type="Proteomes" id="UP000647133">
    <property type="component" value="Unassembled WGS sequence"/>
</dbReference>
<dbReference type="InterPro" id="IPR000792">
    <property type="entry name" value="Tscrpt_reg_LuxR_C"/>
</dbReference>
<dbReference type="Pfam" id="PF00196">
    <property type="entry name" value="GerE"/>
    <property type="match status" value="1"/>
</dbReference>
<dbReference type="Gene3D" id="3.30.70.1230">
    <property type="entry name" value="Nucleotide cyclase"/>
    <property type="match status" value="1"/>
</dbReference>
<dbReference type="InterPro" id="IPR036388">
    <property type="entry name" value="WH-like_DNA-bd_sf"/>
</dbReference>
<comment type="caution">
    <text evidence="2">The sequence shown here is derived from an EMBL/GenBank/DDBJ whole genome shotgun (WGS) entry which is preliminary data.</text>
</comment>
<evidence type="ECO:0000313" key="3">
    <source>
        <dbReference type="Proteomes" id="UP000647133"/>
    </source>
</evidence>
<sequence>MRKATVISGDIVSSTSLVLEDRAMLEMRLRELLGALADKFETFGRLIKGDYLECVCKAPQDALQVALAIKSFVKSIEVQQADSRKDNIRIKLFKTHGIRLAIGYGDLPRYDPEKGIMDGEAVYLAGRLINQSASTHDKERVVIKNTLFFTSHEENLNEQFEPIMALLDILLSKATSRQSEVLYWKLMGKNEDEIAEKLGISQSVVNQHSTSVGWNSIEKTVEYFAKTLKKDIQ</sequence>
<accession>A0ABR9AP76</accession>
<dbReference type="InterPro" id="IPR029787">
    <property type="entry name" value="Nucleotide_cyclase"/>
</dbReference>
<organism evidence="2 3">
    <name type="scientific">Echinicola arenosa</name>
    <dbReference type="NCBI Taxonomy" id="2774144"/>
    <lineage>
        <taxon>Bacteria</taxon>
        <taxon>Pseudomonadati</taxon>
        <taxon>Bacteroidota</taxon>
        <taxon>Cytophagia</taxon>
        <taxon>Cytophagales</taxon>
        <taxon>Cyclobacteriaceae</taxon>
        <taxon>Echinicola</taxon>
    </lineage>
</organism>
<dbReference type="InterPro" id="IPR016032">
    <property type="entry name" value="Sig_transdc_resp-reg_C-effctor"/>
</dbReference>